<dbReference type="Pfam" id="PF00126">
    <property type="entry name" value="HTH_1"/>
    <property type="match status" value="1"/>
</dbReference>
<dbReference type="PANTHER" id="PTHR30537:SF5">
    <property type="entry name" value="HTH-TYPE TRANSCRIPTIONAL ACTIVATOR TTDR-RELATED"/>
    <property type="match status" value="1"/>
</dbReference>
<feature type="domain" description="HTH lysR-type" evidence="5">
    <location>
        <begin position="1"/>
        <end position="59"/>
    </location>
</feature>
<dbReference type="GO" id="GO:0003700">
    <property type="term" value="F:DNA-binding transcription factor activity"/>
    <property type="evidence" value="ECO:0007669"/>
    <property type="project" value="InterPro"/>
</dbReference>
<dbReference type="PROSITE" id="PS50931">
    <property type="entry name" value="HTH_LYSR"/>
    <property type="match status" value="1"/>
</dbReference>
<dbReference type="InterPro" id="IPR036390">
    <property type="entry name" value="WH_DNA-bd_sf"/>
</dbReference>
<sequence>MDKLEHLRVLVAVAEAGNLAGAARRLGHSPPAVSRAMDQLEARIGAQLLVRTTRSVRFTEAGERFVADCRRLLGELDEAESLAGGSFREPQGVLGVTASSMFGRRHVAPLVLAFMERHARVQVRTLFVDRIVHLVDEGYDVAVRIAHLPDSGLTAVRVGSVRRVMVAAPDYLAARGEPRTVADLAGHVGIGFSPMGATATPWTLHPRGEREAVAIDTPLVANTGEMAIAAAVAGRGLTRTLSYQVAEEVADGRLRVVMADHEPPPIPVHLVYPAGRKAAAKVRVFVDLAVERLRALPVLGGA</sequence>
<evidence type="ECO:0000259" key="5">
    <source>
        <dbReference type="PROSITE" id="PS50931"/>
    </source>
</evidence>
<dbReference type="GO" id="GO:0043565">
    <property type="term" value="F:sequence-specific DNA binding"/>
    <property type="evidence" value="ECO:0007669"/>
    <property type="project" value="TreeGrafter"/>
</dbReference>
<dbReference type="PANTHER" id="PTHR30537">
    <property type="entry name" value="HTH-TYPE TRANSCRIPTIONAL REGULATOR"/>
    <property type="match status" value="1"/>
</dbReference>
<dbReference type="SUPFAM" id="SSF53850">
    <property type="entry name" value="Periplasmic binding protein-like II"/>
    <property type="match status" value="1"/>
</dbReference>
<dbReference type="EMBL" id="CCAE010000057">
    <property type="protein sequence ID" value="CDN89897.1"/>
    <property type="molecule type" value="Genomic_DNA"/>
</dbReference>
<dbReference type="AlphaFoldDB" id="A0A1L1PSJ5"/>
<dbReference type="GO" id="GO:0006351">
    <property type="term" value="P:DNA-templated transcription"/>
    <property type="evidence" value="ECO:0007669"/>
    <property type="project" value="TreeGrafter"/>
</dbReference>
<protein>
    <submittedName>
        <fullName evidence="6">LysR family transcriptional regulator</fullName>
    </submittedName>
</protein>
<gene>
    <name evidence="6" type="ORF">BN948_04337</name>
</gene>
<name>A0A1L1PSJ5_HYDIT</name>
<evidence type="ECO:0000256" key="1">
    <source>
        <dbReference type="ARBA" id="ARBA00009437"/>
    </source>
</evidence>
<keyword evidence="7" id="KW-1185">Reference proteome</keyword>
<reference evidence="7" key="2">
    <citation type="submission" date="2014-11" db="EMBL/GenBank/DDBJ databases">
        <title>Draft genome sequence of Hydrogenophaga intermedia S1.</title>
        <authorList>
            <person name="Gan H.M."/>
            <person name="Chew T.H."/>
            <person name="Stolz A."/>
        </authorList>
    </citation>
    <scope>NUCLEOTIDE SEQUENCE [LARGE SCALE GENOMIC DNA]</scope>
    <source>
        <strain evidence="7">S1</strain>
    </source>
</reference>
<dbReference type="Gene3D" id="1.10.10.10">
    <property type="entry name" value="Winged helix-like DNA-binding domain superfamily/Winged helix DNA-binding domain"/>
    <property type="match status" value="1"/>
</dbReference>
<dbReference type="CDD" id="cd08471">
    <property type="entry name" value="PBP2_CrgA_like_2"/>
    <property type="match status" value="1"/>
</dbReference>
<dbReference type="Gene3D" id="3.40.190.290">
    <property type="match status" value="1"/>
</dbReference>
<dbReference type="Proteomes" id="UP000028878">
    <property type="component" value="Unassembled WGS sequence"/>
</dbReference>
<dbReference type="SUPFAM" id="SSF46785">
    <property type="entry name" value="Winged helix' DNA-binding domain"/>
    <property type="match status" value="1"/>
</dbReference>
<evidence type="ECO:0000256" key="3">
    <source>
        <dbReference type="ARBA" id="ARBA00023125"/>
    </source>
</evidence>
<reference evidence="7" key="1">
    <citation type="submission" date="2014-02" db="EMBL/GenBank/DDBJ databases">
        <authorList>
            <person name="Gan H."/>
        </authorList>
    </citation>
    <scope>NUCLEOTIDE SEQUENCE [LARGE SCALE GENOMIC DNA]</scope>
    <source>
        <strain evidence="7">S1</strain>
    </source>
</reference>
<proteinExistence type="inferred from homology"/>
<keyword evidence="4" id="KW-0804">Transcription</keyword>
<evidence type="ECO:0000256" key="4">
    <source>
        <dbReference type="ARBA" id="ARBA00023163"/>
    </source>
</evidence>
<dbReference type="InterPro" id="IPR036388">
    <property type="entry name" value="WH-like_DNA-bd_sf"/>
</dbReference>
<dbReference type="InterPro" id="IPR005119">
    <property type="entry name" value="LysR_subst-bd"/>
</dbReference>
<accession>A0A1L1PSJ5</accession>
<dbReference type="Pfam" id="PF03466">
    <property type="entry name" value="LysR_substrate"/>
    <property type="match status" value="1"/>
</dbReference>
<keyword evidence="3" id="KW-0238">DNA-binding</keyword>
<evidence type="ECO:0000313" key="6">
    <source>
        <dbReference type="EMBL" id="CDN89897.1"/>
    </source>
</evidence>
<dbReference type="RefSeq" id="WP_009517870.1">
    <property type="nucleotide sequence ID" value="NZ_CCAE010000057.1"/>
</dbReference>
<comment type="similarity">
    <text evidence="1">Belongs to the LysR transcriptional regulatory family.</text>
</comment>
<evidence type="ECO:0000256" key="2">
    <source>
        <dbReference type="ARBA" id="ARBA00023015"/>
    </source>
</evidence>
<dbReference type="InterPro" id="IPR000847">
    <property type="entry name" value="LysR_HTH_N"/>
</dbReference>
<dbReference type="FunFam" id="1.10.10.10:FF:000001">
    <property type="entry name" value="LysR family transcriptional regulator"/>
    <property type="match status" value="1"/>
</dbReference>
<dbReference type="InterPro" id="IPR058163">
    <property type="entry name" value="LysR-type_TF_proteobact-type"/>
</dbReference>
<organism evidence="6 7">
    <name type="scientific">Hydrogenophaga intermedia</name>
    <dbReference type="NCBI Taxonomy" id="65786"/>
    <lineage>
        <taxon>Bacteria</taxon>
        <taxon>Pseudomonadati</taxon>
        <taxon>Pseudomonadota</taxon>
        <taxon>Betaproteobacteria</taxon>
        <taxon>Burkholderiales</taxon>
        <taxon>Comamonadaceae</taxon>
        <taxon>Hydrogenophaga</taxon>
    </lineage>
</organism>
<keyword evidence="2" id="KW-0805">Transcription regulation</keyword>
<evidence type="ECO:0000313" key="7">
    <source>
        <dbReference type="Proteomes" id="UP000028878"/>
    </source>
</evidence>